<dbReference type="Pfam" id="PF01420">
    <property type="entry name" value="Methylase_S"/>
    <property type="match status" value="1"/>
</dbReference>
<dbReference type="SUPFAM" id="SSF116734">
    <property type="entry name" value="DNA methylase specificity domain"/>
    <property type="match status" value="2"/>
</dbReference>
<reference evidence="5 6" key="1">
    <citation type="submission" date="2020-04" db="EMBL/GenBank/DDBJ databases">
        <authorList>
            <person name="Hitch T.C.A."/>
            <person name="Wylensek D."/>
            <person name="Clavel T."/>
        </authorList>
    </citation>
    <scope>NUCLEOTIDE SEQUENCE [LARGE SCALE GENOMIC DNA]</scope>
    <source>
        <strain evidence="5 6">BSM-130-P53-3C</strain>
    </source>
</reference>
<evidence type="ECO:0000259" key="4">
    <source>
        <dbReference type="Pfam" id="PF01420"/>
    </source>
</evidence>
<dbReference type="EMBL" id="JABAGI010000002">
    <property type="protein sequence ID" value="NME61819.1"/>
    <property type="molecule type" value="Genomic_DNA"/>
</dbReference>
<evidence type="ECO:0000256" key="2">
    <source>
        <dbReference type="ARBA" id="ARBA00022747"/>
    </source>
</evidence>
<keyword evidence="2" id="KW-0680">Restriction system</keyword>
<keyword evidence="5" id="KW-0378">Hydrolase</keyword>
<keyword evidence="5" id="KW-0540">Nuclease</keyword>
<dbReference type="GO" id="GO:0004519">
    <property type="term" value="F:endonuclease activity"/>
    <property type="evidence" value="ECO:0007669"/>
    <property type="project" value="UniProtKB-KW"/>
</dbReference>
<dbReference type="PANTHER" id="PTHR30408:SF12">
    <property type="entry name" value="TYPE I RESTRICTION ENZYME MJAVIII SPECIFICITY SUBUNIT"/>
    <property type="match status" value="1"/>
</dbReference>
<keyword evidence="5" id="KW-0255">Endonuclease</keyword>
<dbReference type="GO" id="GO:0003677">
    <property type="term" value="F:DNA binding"/>
    <property type="evidence" value="ECO:0007669"/>
    <property type="project" value="UniProtKB-KW"/>
</dbReference>
<comment type="caution">
    <text evidence="5">The sequence shown here is derived from an EMBL/GenBank/DDBJ whole genome shotgun (WGS) entry which is preliminary data.</text>
</comment>
<gene>
    <name evidence="5" type="ORF">HF844_03245</name>
</gene>
<sequence>MAKKNSKKTVPELRFRGFTDPWEQRQSSELFVPVKENGHSDLPVLSATQSEGMVYRDDQSRDIKFKKDNLGSYKLVRAGDFVISLRSFQGGFELSDKTGIVSPAYTVFTHAECSSQDNGYWKQYFKRRSFIESLKTVTFGIRDGKAISFSDFSSLKCIFPTLPEQRLIGQFFKTLDSLIAAAERQEALLKQKKQAYLQLMFPREGETEPRLRFAGFSGQWQQRQLGEVTVERTQRSADGELLSVSMSRGVYPASLSDRKDNSSTDKSNYKRLAAGDIVYNSMRMWQGACGLSPYGGIVSPAYTVVAPTEEVDARYLVDLFKTTRMLQKFQRDSQGLTSDTWNLKYPAFSKIGCSFPTLPEQRRIGEFFSTLDSLIAATEKRTASLRALKSAYLQRMFV</sequence>
<name>A0A7X9RNE4_9BIFI</name>
<evidence type="ECO:0000256" key="1">
    <source>
        <dbReference type="ARBA" id="ARBA00010923"/>
    </source>
</evidence>
<dbReference type="Proteomes" id="UP000588369">
    <property type="component" value="Unassembled WGS sequence"/>
</dbReference>
<dbReference type="InterPro" id="IPR052021">
    <property type="entry name" value="Type-I_RS_S_subunit"/>
</dbReference>
<protein>
    <submittedName>
        <fullName evidence="5">Restriction endonuclease subunit S</fullName>
    </submittedName>
</protein>
<dbReference type="PANTHER" id="PTHR30408">
    <property type="entry name" value="TYPE-1 RESTRICTION ENZYME ECOKI SPECIFICITY PROTEIN"/>
    <property type="match status" value="1"/>
</dbReference>
<dbReference type="InterPro" id="IPR000055">
    <property type="entry name" value="Restrct_endonuc_typeI_TRD"/>
</dbReference>
<accession>A0A7X9RNE4</accession>
<dbReference type="Gene3D" id="3.90.220.20">
    <property type="entry name" value="DNA methylase specificity domains"/>
    <property type="match status" value="2"/>
</dbReference>
<keyword evidence="3" id="KW-0238">DNA-binding</keyword>
<comment type="similarity">
    <text evidence="1">Belongs to the type-I restriction system S methylase family.</text>
</comment>
<evidence type="ECO:0000256" key="3">
    <source>
        <dbReference type="ARBA" id="ARBA00023125"/>
    </source>
</evidence>
<dbReference type="RefSeq" id="WP_168983894.1">
    <property type="nucleotide sequence ID" value="NZ_JABAGI010000002.1"/>
</dbReference>
<evidence type="ECO:0000313" key="6">
    <source>
        <dbReference type="Proteomes" id="UP000588369"/>
    </source>
</evidence>
<dbReference type="AlphaFoldDB" id="A0A7X9RNE4"/>
<organism evidence="5 6">
    <name type="scientific">Bifidobacterium thermophilum</name>
    <dbReference type="NCBI Taxonomy" id="33905"/>
    <lineage>
        <taxon>Bacteria</taxon>
        <taxon>Bacillati</taxon>
        <taxon>Actinomycetota</taxon>
        <taxon>Actinomycetes</taxon>
        <taxon>Bifidobacteriales</taxon>
        <taxon>Bifidobacteriaceae</taxon>
        <taxon>Bifidobacterium</taxon>
    </lineage>
</organism>
<dbReference type="GO" id="GO:0009307">
    <property type="term" value="P:DNA restriction-modification system"/>
    <property type="evidence" value="ECO:0007669"/>
    <property type="project" value="UniProtKB-KW"/>
</dbReference>
<proteinExistence type="inferred from homology"/>
<dbReference type="InterPro" id="IPR044946">
    <property type="entry name" value="Restrct_endonuc_typeI_TRD_sf"/>
</dbReference>
<feature type="domain" description="Type I restriction modification DNA specificity" evidence="4">
    <location>
        <begin position="220"/>
        <end position="385"/>
    </location>
</feature>
<evidence type="ECO:0000313" key="5">
    <source>
        <dbReference type="EMBL" id="NME61819.1"/>
    </source>
</evidence>